<keyword evidence="2" id="KW-0677">Repeat</keyword>
<dbReference type="EMBL" id="JAEEGA010000009">
    <property type="protein sequence ID" value="MBP1042186.1"/>
    <property type="molecule type" value="Genomic_DNA"/>
</dbReference>
<dbReference type="PROSITE" id="PS51257">
    <property type="entry name" value="PROKAR_LIPOPROTEIN"/>
    <property type="match status" value="1"/>
</dbReference>
<dbReference type="Proteomes" id="UP000674938">
    <property type="component" value="Unassembled WGS sequence"/>
</dbReference>
<dbReference type="EC" id="2.8.1.1" evidence="1"/>
<dbReference type="Pfam" id="PF00581">
    <property type="entry name" value="Rhodanese"/>
    <property type="match status" value="2"/>
</dbReference>
<evidence type="ECO:0000313" key="6">
    <source>
        <dbReference type="EMBL" id="MBP1042186.1"/>
    </source>
</evidence>
<dbReference type="AlphaFoldDB" id="A0A940PER9"/>
<feature type="region of interest" description="Disordered" evidence="4">
    <location>
        <begin position="324"/>
        <end position="343"/>
    </location>
</feature>
<dbReference type="CDD" id="cd01448">
    <property type="entry name" value="TST_Repeat_1"/>
    <property type="match status" value="1"/>
</dbReference>
<evidence type="ECO:0000256" key="4">
    <source>
        <dbReference type="SAM" id="MobiDB-lite"/>
    </source>
</evidence>
<dbReference type="InterPro" id="IPR001763">
    <property type="entry name" value="Rhodanese-like_dom"/>
</dbReference>
<name>A0A940PER9_9ENTE</name>
<dbReference type="PANTHER" id="PTHR43855">
    <property type="entry name" value="THIOSULFATE SULFURTRANSFERASE"/>
    <property type="match status" value="1"/>
</dbReference>
<dbReference type="PANTHER" id="PTHR43855:SF1">
    <property type="entry name" value="THIOSULFATE SULFURTRANSFERASE"/>
    <property type="match status" value="1"/>
</dbReference>
<comment type="catalytic activity">
    <reaction evidence="3">
        <text>thiosulfate + hydrogen cyanide = thiocyanate + sulfite + 2 H(+)</text>
        <dbReference type="Rhea" id="RHEA:16881"/>
        <dbReference type="ChEBI" id="CHEBI:15378"/>
        <dbReference type="ChEBI" id="CHEBI:17359"/>
        <dbReference type="ChEBI" id="CHEBI:18022"/>
        <dbReference type="ChEBI" id="CHEBI:18407"/>
        <dbReference type="ChEBI" id="CHEBI:33542"/>
        <dbReference type="EC" id="2.8.1.1"/>
    </reaction>
</comment>
<proteinExistence type="predicted"/>
<evidence type="ECO:0000256" key="1">
    <source>
        <dbReference type="ARBA" id="ARBA00012245"/>
    </source>
</evidence>
<dbReference type="CDD" id="cd01449">
    <property type="entry name" value="TST_Repeat_2"/>
    <property type="match status" value="1"/>
</dbReference>
<protein>
    <recommendedName>
        <fullName evidence="1">thiosulfate sulfurtransferase</fullName>
        <ecNumber evidence="1">2.8.1.1</ecNumber>
    </recommendedName>
</protein>
<keyword evidence="7" id="KW-1185">Reference proteome</keyword>
<dbReference type="Gene3D" id="3.40.250.10">
    <property type="entry name" value="Rhodanese-like domain"/>
    <property type="match status" value="2"/>
</dbReference>
<evidence type="ECO:0000259" key="5">
    <source>
        <dbReference type="PROSITE" id="PS50206"/>
    </source>
</evidence>
<evidence type="ECO:0000256" key="2">
    <source>
        <dbReference type="ARBA" id="ARBA00022737"/>
    </source>
</evidence>
<evidence type="ECO:0000256" key="3">
    <source>
        <dbReference type="ARBA" id="ARBA00047549"/>
    </source>
</evidence>
<dbReference type="GO" id="GO:0004792">
    <property type="term" value="F:thiosulfate-cyanide sulfurtransferase activity"/>
    <property type="evidence" value="ECO:0007669"/>
    <property type="project" value="UniProtKB-EC"/>
</dbReference>
<dbReference type="SUPFAM" id="SSF52821">
    <property type="entry name" value="Rhodanese/Cell cycle control phosphatase"/>
    <property type="match status" value="2"/>
</dbReference>
<sequence length="343" mass="37879">MKKKLGLSAVIIGLFILVGCQQKSKETTEDSQKAVEEQRLVGDIQEDDVFVDVSWVKKALADQKTIVLEASYGEGESYEKGHLPKALHMDTMEIETEESHWNILEAKECETAFLAKGITKDSQLIVYSEDINAAARVAFVAYWLGVDNVKILDGGLAAWQEAGNDLEKGNETGKKATEFGIAVPARPEYLIKTADDLLAAQAKNPDLVLASIRSWEEFTGETSGYGYIENAGEPLGAVYAKSSKSSADVAYLVNADGTIKEPTAIFSEWQDWGITPDKQVAFYCGTGWRAATAFFICLQKGWDNVQLYDGGWYDWDLGHQKDPSNYPVQVGNPREPETLEIKK</sequence>
<organism evidence="6 7">
    <name type="scientific">Vagococcus allomyrinae</name>
    <dbReference type="NCBI Taxonomy" id="2794353"/>
    <lineage>
        <taxon>Bacteria</taxon>
        <taxon>Bacillati</taxon>
        <taxon>Bacillota</taxon>
        <taxon>Bacilli</taxon>
        <taxon>Lactobacillales</taxon>
        <taxon>Enterococcaceae</taxon>
        <taxon>Vagococcus</taxon>
    </lineage>
</organism>
<evidence type="ECO:0000313" key="7">
    <source>
        <dbReference type="Proteomes" id="UP000674938"/>
    </source>
</evidence>
<feature type="domain" description="Rhodanese" evidence="5">
    <location>
        <begin position="269"/>
        <end position="321"/>
    </location>
</feature>
<reference evidence="6" key="1">
    <citation type="submission" date="2020-12" db="EMBL/GenBank/DDBJ databases">
        <title>Vagococcus allomyrinae sp. nov. and Enterococcus lavae sp. nov., isolated from the larvae of Allomyrina dichotoma.</title>
        <authorList>
            <person name="Lee S.D."/>
        </authorList>
    </citation>
    <scope>NUCLEOTIDE SEQUENCE</scope>
    <source>
        <strain evidence="6">BWB3-3</strain>
    </source>
</reference>
<feature type="domain" description="Rhodanese" evidence="5">
    <location>
        <begin position="61"/>
        <end position="168"/>
    </location>
</feature>
<accession>A0A940PER9</accession>
<comment type="caution">
    <text evidence="6">The sequence shown here is derived from an EMBL/GenBank/DDBJ whole genome shotgun (WGS) entry which is preliminary data.</text>
</comment>
<feature type="compositionally biased region" description="Basic and acidic residues" evidence="4">
    <location>
        <begin position="334"/>
        <end position="343"/>
    </location>
</feature>
<dbReference type="InterPro" id="IPR036873">
    <property type="entry name" value="Rhodanese-like_dom_sf"/>
</dbReference>
<dbReference type="RefSeq" id="WP_209529151.1">
    <property type="nucleotide sequence ID" value="NZ_JAEEGA010000009.1"/>
</dbReference>
<dbReference type="InterPro" id="IPR051126">
    <property type="entry name" value="Thiosulfate_sulfurtransferase"/>
</dbReference>
<dbReference type="SMART" id="SM00450">
    <property type="entry name" value="RHOD"/>
    <property type="match status" value="2"/>
</dbReference>
<dbReference type="PROSITE" id="PS50206">
    <property type="entry name" value="RHODANESE_3"/>
    <property type="match status" value="2"/>
</dbReference>
<gene>
    <name evidence="6" type="ORF">I6N95_14300</name>
</gene>